<name>A0ABM3WTG2_ERIEU</name>
<sequence>MRIPETADRWRAYPGCACAVCPGRHGDAWSGSQLQELLAGLRRLFRCPRRGSRPPGRMDCHGGTGAYGDEAEDEDEDEERVGCTEDLGSKVSRLPPIENNASQLTKRKVKKKKKKKTTKGSGKADDKHQSHSLKVQQLSSPFHDILPPSKDQGPRLEHRADKDENRFGPSFSPPGHAPHMSEIEEYLSNQVNESLRWDGILADPEAEKERIRIYKLNRRKRYRGLALKSFHSDPNSEEAPENLPYLSDKDSRANSTQPSFRADPPHHFFEGNLTAKLLHSDLAAALPK</sequence>
<dbReference type="GeneID" id="103111199"/>
<gene>
    <name evidence="3" type="primary">LIAT1</name>
</gene>
<keyword evidence="2" id="KW-1185">Reference proteome</keyword>
<feature type="compositionally biased region" description="Basic and acidic residues" evidence="1">
    <location>
        <begin position="152"/>
        <end position="166"/>
    </location>
</feature>
<proteinExistence type="predicted"/>
<feature type="compositionally biased region" description="Acidic residues" evidence="1">
    <location>
        <begin position="69"/>
        <end position="79"/>
    </location>
</feature>
<feature type="region of interest" description="Disordered" evidence="1">
    <location>
        <begin position="48"/>
        <end position="176"/>
    </location>
</feature>
<dbReference type="PANTHER" id="PTHR36474:SF1">
    <property type="entry name" value="PROTEIN LIAT1"/>
    <property type="match status" value="1"/>
</dbReference>
<feature type="compositionally biased region" description="Basic residues" evidence="1">
    <location>
        <begin position="105"/>
        <end position="118"/>
    </location>
</feature>
<dbReference type="Proteomes" id="UP001652624">
    <property type="component" value="Unplaced"/>
</dbReference>
<organism evidence="2 3">
    <name type="scientific">Erinaceus europaeus</name>
    <name type="common">Western European hedgehog</name>
    <dbReference type="NCBI Taxonomy" id="9365"/>
    <lineage>
        <taxon>Eukaryota</taxon>
        <taxon>Metazoa</taxon>
        <taxon>Chordata</taxon>
        <taxon>Craniata</taxon>
        <taxon>Vertebrata</taxon>
        <taxon>Euteleostomi</taxon>
        <taxon>Mammalia</taxon>
        <taxon>Eutheria</taxon>
        <taxon>Laurasiatheria</taxon>
        <taxon>Eulipotyphla</taxon>
        <taxon>Erinaceidae</taxon>
        <taxon>Erinaceinae</taxon>
        <taxon>Erinaceus</taxon>
    </lineage>
</organism>
<protein>
    <submittedName>
        <fullName evidence="3">Protein LIAT1</fullName>
    </submittedName>
</protein>
<dbReference type="InterPro" id="IPR038794">
    <property type="entry name" value="LIAT1"/>
</dbReference>
<accession>A0ABM3WTG2</accession>
<dbReference type="RefSeq" id="XP_060039859.1">
    <property type="nucleotide sequence ID" value="XM_060183876.1"/>
</dbReference>
<feature type="region of interest" description="Disordered" evidence="1">
    <location>
        <begin position="230"/>
        <end position="266"/>
    </location>
</feature>
<dbReference type="PANTHER" id="PTHR36474">
    <property type="entry name" value="PROTEIN LIAT1"/>
    <property type="match status" value="1"/>
</dbReference>
<evidence type="ECO:0000313" key="3">
    <source>
        <dbReference type="RefSeq" id="XP_060039859.1"/>
    </source>
</evidence>
<evidence type="ECO:0000313" key="2">
    <source>
        <dbReference type="Proteomes" id="UP001652624"/>
    </source>
</evidence>
<reference evidence="3" key="1">
    <citation type="submission" date="2025-08" db="UniProtKB">
        <authorList>
            <consortium name="RefSeq"/>
        </authorList>
    </citation>
    <scope>IDENTIFICATION</scope>
</reference>
<evidence type="ECO:0000256" key="1">
    <source>
        <dbReference type="SAM" id="MobiDB-lite"/>
    </source>
</evidence>